<feature type="transmembrane region" description="Helical" evidence="2">
    <location>
        <begin position="910"/>
        <end position="929"/>
    </location>
</feature>
<feature type="compositionally biased region" description="Basic residues" evidence="1">
    <location>
        <begin position="93"/>
        <end position="106"/>
    </location>
</feature>
<feature type="compositionally biased region" description="Basic and acidic residues" evidence="1">
    <location>
        <begin position="421"/>
        <end position="437"/>
    </location>
</feature>
<feature type="region of interest" description="Disordered" evidence="1">
    <location>
        <begin position="630"/>
        <end position="677"/>
    </location>
</feature>
<feature type="transmembrane region" description="Helical" evidence="2">
    <location>
        <begin position="872"/>
        <end position="898"/>
    </location>
</feature>
<evidence type="ECO:0000256" key="1">
    <source>
        <dbReference type="SAM" id="MobiDB-lite"/>
    </source>
</evidence>
<feature type="transmembrane region" description="Helical" evidence="2">
    <location>
        <begin position="1005"/>
        <end position="1027"/>
    </location>
</feature>
<accession>G4TTC2</accession>
<feature type="transmembrane region" description="Helical" evidence="2">
    <location>
        <begin position="949"/>
        <end position="968"/>
    </location>
</feature>
<proteinExistence type="predicted"/>
<feature type="region of interest" description="Disordered" evidence="1">
    <location>
        <begin position="397"/>
        <end position="452"/>
    </location>
</feature>
<dbReference type="InParanoid" id="G4TTC2"/>
<feature type="region of interest" description="Disordered" evidence="1">
    <location>
        <begin position="17"/>
        <end position="247"/>
    </location>
</feature>
<comment type="caution">
    <text evidence="3">The sequence shown here is derived from an EMBL/GenBank/DDBJ whole genome shotgun (WGS) entry which is preliminary data.</text>
</comment>
<dbReference type="STRING" id="1109443.G4TTC2"/>
<feature type="compositionally biased region" description="Basic residues" evidence="1">
    <location>
        <begin position="144"/>
        <end position="153"/>
    </location>
</feature>
<keyword evidence="4" id="KW-1185">Reference proteome</keyword>
<dbReference type="HOGENOM" id="CLU_298996_0_0_1"/>
<feature type="compositionally biased region" description="Basic and acidic residues" evidence="1">
    <location>
        <begin position="547"/>
        <end position="585"/>
    </location>
</feature>
<reference evidence="3 4" key="1">
    <citation type="journal article" date="2011" name="PLoS Pathog.">
        <title>Endophytic Life Strategies Decoded by Genome and Transcriptome Analyses of the Mutualistic Root Symbiont Piriformospora indica.</title>
        <authorList>
            <person name="Zuccaro A."/>
            <person name="Lahrmann U."/>
            <person name="Guldener U."/>
            <person name="Langen G."/>
            <person name="Pfiffi S."/>
            <person name="Biedenkopf D."/>
            <person name="Wong P."/>
            <person name="Samans B."/>
            <person name="Grimm C."/>
            <person name="Basiewicz M."/>
            <person name="Murat C."/>
            <person name="Martin F."/>
            <person name="Kogel K.H."/>
        </authorList>
    </citation>
    <scope>NUCLEOTIDE SEQUENCE [LARGE SCALE GENOMIC DNA]</scope>
    <source>
        <strain evidence="3 4">DSM 11827</strain>
    </source>
</reference>
<feature type="compositionally biased region" description="Basic and acidic residues" evidence="1">
    <location>
        <begin position="107"/>
        <end position="119"/>
    </location>
</feature>
<sequence length="1028" mass="117475">MQQNVAAAGSNHIARVQFPEELPAADIQRPPSARPIPRVGSQNKVPTMSMPVSRHTGSMGSGEDLGRTRTPSFNSPHRSELGLGYPSAAINPSRRRSSAQQVHRKKDSTEIYDASRYDLDDAAEQYRNPNEVSAADQERLNRIALRKRRRKESHKSVERTAFAGHGHPSSPPRDQPPNILTSPPLRALRAGLSPQDSAGPSSDVTALDPPSLDITSPQSTTLRSDSPASSLGQGPLNGTRHSDQSHEEKLMDFLKGGRNKNKIVLTEEQRQFEELRMEENIARYRETAKPGTWERTRTAADQLQRRYALIYPSLEPGSKPFNLMDVMRWRRNQFEESLNLQLPQQARDREHEEIERRALSWRPHLSELHNPRGTRYRSRIYAPWHLTALIMEQYQESLKPREPPMDGTSPTSSPGGGSGSGRDKHLLAPGEQPRDGSFEYDSNQSGGDPLVSRSFNSLRRLRNSLSGVSKSVDLSMKRSNHQTKGSISSLNLFATSGSPSTSRAHVNRFMAFTPSKSLGEHSDEGYDSARGSFSTPEKSGVAPSRGSRREKVALLSTPERDHLALHSSEEDRSQRSSDEGKADRKGKLRIPYIPQIGRPLLGRDDTVLPPGSAPVILRNDERAWDQELENMSTTPDPGIRTRLYSRPRGFSRSQEARAERRRSRDEKEMEAEYENREEECDQLEDLIKKMNQEQYQLLQTGREYLRQSARIKEMFGLKDFRLLMEEDMRTLANPTTRSQTRLEAEAREEDFVPSMLRSEREAERLYEQIIHGAFAPPPGLRAYFPNDDDLRSDFKRLETIGWDLDYVSRVAMKNRDKSIQFEGALASLRASLGRAVSHSSQVYREILALETLVAASRPVPTWKRISNRVKPLLSWAIAALTWVLWFLGELGFVIGLLLPRFLKDLFGWEMLQGSWPGFVFLLHLPFLQYLRRTIGLSWSFEEDAWNRGWLWGALLQILLIYITYRLYVMIKWYTQELRHHVLTDWFEVRSQPVDSWRQWLERRAYGFLLLCGPFLLWIVIYLVTRIIL</sequence>
<keyword evidence="2" id="KW-0812">Transmembrane</keyword>
<dbReference type="EMBL" id="CAFZ01000328">
    <property type="protein sequence ID" value="CCA74565.1"/>
    <property type="molecule type" value="Genomic_DNA"/>
</dbReference>
<keyword evidence="2" id="KW-1133">Transmembrane helix</keyword>
<dbReference type="AlphaFoldDB" id="G4TTC2"/>
<gene>
    <name evidence="3" type="ORF">PIIN_08517</name>
</gene>
<dbReference type="Proteomes" id="UP000007148">
    <property type="component" value="Unassembled WGS sequence"/>
</dbReference>
<name>G4TTC2_SERID</name>
<dbReference type="OrthoDB" id="3266191at2759"/>
<feature type="compositionally biased region" description="Basic and acidic residues" evidence="1">
    <location>
        <begin position="654"/>
        <end position="667"/>
    </location>
</feature>
<evidence type="ECO:0000313" key="4">
    <source>
        <dbReference type="Proteomes" id="UP000007148"/>
    </source>
</evidence>
<keyword evidence="2" id="KW-0472">Membrane</keyword>
<feature type="compositionally biased region" description="Polar residues" evidence="1">
    <location>
        <begin position="194"/>
        <end position="204"/>
    </location>
</feature>
<organism evidence="3 4">
    <name type="scientific">Serendipita indica (strain DSM 11827)</name>
    <name type="common">Root endophyte fungus</name>
    <name type="synonym">Piriformospora indica</name>
    <dbReference type="NCBI Taxonomy" id="1109443"/>
    <lineage>
        <taxon>Eukaryota</taxon>
        <taxon>Fungi</taxon>
        <taxon>Dikarya</taxon>
        <taxon>Basidiomycota</taxon>
        <taxon>Agaricomycotina</taxon>
        <taxon>Agaricomycetes</taxon>
        <taxon>Sebacinales</taxon>
        <taxon>Serendipitaceae</taxon>
        <taxon>Serendipita</taxon>
    </lineage>
</organism>
<evidence type="ECO:0000256" key="2">
    <source>
        <dbReference type="SAM" id="Phobius"/>
    </source>
</evidence>
<feature type="compositionally biased region" description="Acidic residues" evidence="1">
    <location>
        <begin position="668"/>
        <end position="677"/>
    </location>
</feature>
<feature type="region of interest" description="Disordered" evidence="1">
    <location>
        <begin position="515"/>
        <end position="590"/>
    </location>
</feature>
<feature type="compositionally biased region" description="Polar residues" evidence="1">
    <location>
        <begin position="213"/>
        <end position="232"/>
    </location>
</feature>
<protein>
    <submittedName>
        <fullName evidence="3">Uncharacterized protein</fullName>
    </submittedName>
</protein>
<evidence type="ECO:0000313" key="3">
    <source>
        <dbReference type="EMBL" id="CCA74565.1"/>
    </source>
</evidence>
<dbReference type="OMA" id="WDQELEN"/>